<dbReference type="AlphaFoldDB" id="A0A969W8Q7"/>
<organism evidence="2 3">
    <name type="scientific">Solimonas marina</name>
    <dbReference type="NCBI Taxonomy" id="2714601"/>
    <lineage>
        <taxon>Bacteria</taxon>
        <taxon>Pseudomonadati</taxon>
        <taxon>Pseudomonadota</taxon>
        <taxon>Gammaproteobacteria</taxon>
        <taxon>Nevskiales</taxon>
        <taxon>Nevskiaceae</taxon>
        <taxon>Solimonas</taxon>
    </lineage>
</organism>
<dbReference type="Pfam" id="PF03435">
    <property type="entry name" value="Sacchrp_dh_NADP"/>
    <property type="match status" value="1"/>
</dbReference>
<evidence type="ECO:0000313" key="2">
    <source>
        <dbReference type="EMBL" id="NKF21016.1"/>
    </source>
</evidence>
<protein>
    <submittedName>
        <fullName evidence="2">NAD(P)H-binding protein</fullName>
    </submittedName>
</protein>
<reference evidence="2" key="1">
    <citation type="submission" date="2020-03" db="EMBL/GenBank/DDBJ databases">
        <title>Solimonas marina sp. nov., isolated from deep seawater of the Pacific Ocean.</title>
        <authorList>
            <person name="Liu X."/>
            <person name="Lai Q."/>
            <person name="Sun F."/>
            <person name="Gai Y."/>
            <person name="Li G."/>
            <person name="Shao Z."/>
        </authorList>
    </citation>
    <scope>NUCLEOTIDE SEQUENCE</scope>
    <source>
        <strain evidence="2">C16B3</strain>
    </source>
</reference>
<dbReference type="EMBL" id="JAAVXB010000001">
    <property type="protein sequence ID" value="NKF21016.1"/>
    <property type="molecule type" value="Genomic_DNA"/>
</dbReference>
<proteinExistence type="predicted"/>
<evidence type="ECO:0000313" key="3">
    <source>
        <dbReference type="Proteomes" id="UP000653472"/>
    </source>
</evidence>
<dbReference type="PANTHER" id="PTHR43781:SF1">
    <property type="entry name" value="SACCHAROPINE DEHYDROGENASE"/>
    <property type="match status" value="1"/>
</dbReference>
<dbReference type="PANTHER" id="PTHR43781">
    <property type="entry name" value="SACCHAROPINE DEHYDROGENASE"/>
    <property type="match status" value="1"/>
</dbReference>
<comment type="caution">
    <text evidence="2">The sequence shown here is derived from an EMBL/GenBank/DDBJ whole genome shotgun (WGS) entry which is preliminary data.</text>
</comment>
<dbReference type="Gene3D" id="3.40.50.720">
    <property type="entry name" value="NAD(P)-binding Rossmann-like Domain"/>
    <property type="match status" value="1"/>
</dbReference>
<sequence>MGGECVQARTETGDAAVAVYGASGHTGAFVVAELRRRGIPTIAVGRRPAGLAGGIAARVAAIDDPAALDAALADCAVVINCAGPFLDTASPLIDAALRVACSYIDVTAEQASAQRTFADYDAAAHRAGITVIPAAGFYGGLADLLASALAGDDATDAVDTAVALDRWWPTPGTRRTGERNCVPRVVVENGSLAPIPTVPAIVDWAFGSTDGTQAVVEMPFSEIITIARHLGARRVHSYLNASALDEVSSSGTAAPTAVDALGRSAQRFVMDVVVSDRNGARRGRARGQDIYAVSAPIVVEAAARLRKPGTHRRGALSLAQAFDACEFLHALSSAVTVDFDHA</sequence>
<dbReference type="PROSITE" id="PS50206">
    <property type="entry name" value="RHODANESE_3"/>
    <property type="match status" value="1"/>
</dbReference>
<evidence type="ECO:0000259" key="1">
    <source>
        <dbReference type="PROSITE" id="PS50206"/>
    </source>
</evidence>
<name>A0A969W8Q7_9GAMM</name>
<keyword evidence="3" id="KW-1185">Reference proteome</keyword>
<dbReference type="InterPro" id="IPR036291">
    <property type="entry name" value="NAD(P)-bd_dom_sf"/>
</dbReference>
<feature type="domain" description="Rhodanese" evidence="1">
    <location>
        <begin position="14"/>
        <end position="67"/>
    </location>
</feature>
<accession>A0A969W8Q7</accession>
<gene>
    <name evidence="2" type="ORF">G7Y82_01725</name>
</gene>
<dbReference type="Proteomes" id="UP000653472">
    <property type="component" value="Unassembled WGS sequence"/>
</dbReference>
<dbReference type="InterPro" id="IPR001763">
    <property type="entry name" value="Rhodanese-like_dom"/>
</dbReference>
<dbReference type="InterPro" id="IPR005097">
    <property type="entry name" value="Sacchrp_dh_NADP-bd"/>
</dbReference>
<dbReference type="SUPFAM" id="SSF51735">
    <property type="entry name" value="NAD(P)-binding Rossmann-fold domains"/>
    <property type="match status" value="1"/>
</dbReference>